<dbReference type="PANTHER" id="PTHR45674">
    <property type="entry name" value="DNA LIGASE 1/3 FAMILY MEMBER"/>
    <property type="match status" value="1"/>
</dbReference>
<evidence type="ECO:0000313" key="6">
    <source>
        <dbReference type="EMBL" id="GKX29504.1"/>
    </source>
</evidence>
<dbReference type="InterPro" id="IPR012310">
    <property type="entry name" value="DNA_ligase_ATP-dep_cent"/>
</dbReference>
<dbReference type="RefSeq" id="WP_281815019.1">
    <property type="nucleotide sequence ID" value="NZ_BRLB01000004.1"/>
</dbReference>
<protein>
    <recommendedName>
        <fullName evidence="2">DNA ligase (ATP)</fullName>
        <ecNumber evidence="2">6.5.1.1</ecNumber>
    </recommendedName>
</protein>
<dbReference type="GO" id="GO:0006281">
    <property type="term" value="P:DNA repair"/>
    <property type="evidence" value="ECO:0007669"/>
    <property type="project" value="InterPro"/>
</dbReference>
<dbReference type="InterPro" id="IPR050191">
    <property type="entry name" value="ATP-dep_DNA_ligase"/>
</dbReference>
<evidence type="ECO:0000256" key="3">
    <source>
        <dbReference type="ARBA" id="ARBA00022598"/>
    </source>
</evidence>
<dbReference type="Pfam" id="PF01068">
    <property type="entry name" value="DNA_ligase_A_M"/>
    <property type="match status" value="1"/>
</dbReference>
<evidence type="ECO:0000259" key="5">
    <source>
        <dbReference type="PROSITE" id="PS50160"/>
    </source>
</evidence>
<dbReference type="EC" id="6.5.1.1" evidence="2"/>
<dbReference type="Gene3D" id="3.30.470.30">
    <property type="entry name" value="DNA ligase/mRNA capping enzyme"/>
    <property type="match status" value="1"/>
</dbReference>
<dbReference type="Pfam" id="PF04679">
    <property type="entry name" value="DNA_ligase_A_C"/>
    <property type="match status" value="1"/>
</dbReference>
<keyword evidence="7" id="KW-1185">Reference proteome</keyword>
<dbReference type="Proteomes" id="UP001144256">
    <property type="component" value="Unassembled WGS sequence"/>
</dbReference>
<proteinExistence type="inferred from homology"/>
<dbReference type="SUPFAM" id="SSF50249">
    <property type="entry name" value="Nucleic acid-binding proteins"/>
    <property type="match status" value="1"/>
</dbReference>
<dbReference type="PANTHER" id="PTHR45674:SF4">
    <property type="entry name" value="DNA LIGASE 1"/>
    <property type="match status" value="1"/>
</dbReference>
<comment type="caution">
    <text evidence="6">The sequence shown here is derived from an EMBL/GenBank/DDBJ whole genome shotgun (WGS) entry which is preliminary data.</text>
</comment>
<dbReference type="InterPro" id="IPR012309">
    <property type="entry name" value="DNA_ligase_ATP-dep_C"/>
</dbReference>
<name>A0A9W5YAE7_9FIRM</name>
<organism evidence="6 7">
    <name type="scientific">Vallitalea longa</name>
    <dbReference type="NCBI Taxonomy" id="2936439"/>
    <lineage>
        <taxon>Bacteria</taxon>
        <taxon>Bacillati</taxon>
        <taxon>Bacillota</taxon>
        <taxon>Clostridia</taxon>
        <taxon>Lachnospirales</taxon>
        <taxon>Vallitaleaceae</taxon>
        <taxon>Vallitalea</taxon>
    </lineage>
</organism>
<dbReference type="SUPFAM" id="SSF56091">
    <property type="entry name" value="DNA ligase/mRNA capping enzyme, catalytic domain"/>
    <property type="match status" value="1"/>
</dbReference>
<keyword evidence="3 6" id="KW-0436">Ligase</keyword>
<dbReference type="Gene3D" id="3.30.1490.70">
    <property type="match status" value="1"/>
</dbReference>
<dbReference type="AlphaFoldDB" id="A0A9W5YAE7"/>
<evidence type="ECO:0000256" key="2">
    <source>
        <dbReference type="ARBA" id="ARBA00012727"/>
    </source>
</evidence>
<gene>
    <name evidence="6" type="ORF">SH1V18_19840</name>
</gene>
<dbReference type="PROSITE" id="PS50160">
    <property type="entry name" value="DNA_LIGASE_A3"/>
    <property type="match status" value="1"/>
</dbReference>
<sequence>MELIRPMEPILSNEIIKDSEFIHQIKWDGIRGITYIKNNNHRVFTKNGNERTKFYPEINEINKLFKGKSGIIDGEIIVLDDNLRPTFNYILNRERVRTYDKIKHYANKYPIKYIVFDILYLDDSDLRNLPLKKRNEMLNEILNKNSTITITDSFDDGVLLYNLMEEKNYEGIVSKNINSKYIAGKKHDMWYKTKIFKKMLAVIGGIQYSGNTIKSLLLGIYSDEKFIYIGNASIGLKQSDLKLLQENLDFLSNEYSIFNNINKAKNVIWLKPILTCWVSFLEWTNKSSLRHPKIIGFSKMKPNEANGEEYTYNG</sequence>
<dbReference type="CDD" id="cd07971">
    <property type="entry name" value="OBF_DNA_ligase_LigD"/>
    <property type="match status" value="1"/>
</dbReference>
<evidence type="ECO:0000256" key="1">
    <source>
        <dbReference type="ARBA" id="ARBA00007572"/>
    </source>
</evidence>
<evidence type="ECO:0000313" key="7">
    <source>
        <dbReference type="Proteomes" id="UP001144256"/>
    </source>
</evidence>
<dbReference type="Gene3D" id="2.40.50.140">
    <property type="entry name" value="Nucleic acid-binding proteins"/>
    <property type="match status" value="1"/>
</dbReference>
<dbReference type="CDD" id="cd07906">
    <property type="entry name" value="Adenylation_DNA_ligase_LigD_LigC"/>
    <property type="match status" value="1"/>
</dbReference>
<evidence type="ECO:0000256" key="4">
    <source>
        <dbReference type="ARBA" id="ARBA00034003"/>
    </source>
</evidence>
<dbReference type="InterPro" id="IPR012340">
    <property type="entry name" value="NA-bd_OB-fold"/>
</dbReference>
<dbReference type="EMBL" id="BRLB01000004">
    <property type="protein sequence ID" value="GKX29504.1"/>
    <property type="molecule type" value="Genomic_DNA"/>
</dbReference>
<comment type="similarity">
    <text evidence="1">Belongs to the ATP-dependent DNA ligase family.</text>
</comment>
<comment type="catalytic activity">
    <reaction evidence="4">
        <text>ATP + (deoxyribonucleotide)n-3'-hydroxyl + 5'-phospho-(deoxyribonucleotide)m = (deoxyribonucleotide)n+m + AMP + diphosphate.</text>
        <dbReference type="EC" id="6.5.1.1"/>
    </reaction>
</comment>
<reference evidence="6" key="1">
    <citation type="submission" date="2022-06" db="EMBL/GenBank/DDBJ databases">
        <title>Vallitalea longa sp. nov., an anaerobic bacterium isolated from marine sediment.</title>
        <authorList>
            <person name="Hirano S."/>
            <person name="Terahara T."/>
            <person name="Mori K."/>
            <person name="Hamada M."/>
            <person name="Matsumoto R."/>
            <person name="Kobayashi T."/>
        </authorList>
    </citation>
    <scope>NUCLEOTIDE SEQUENCE</scope>
    <source>
        <strain evidence="6">SH18-1</strain>
    </source>
</reference>
<dbReference type="GO" id="GO:0003910">
    <property type="term" value="F:DNA ligase (ATP) activity"/>
    <property type="evidence" value="ECO:0007669"/>
    <property type="project" value="UniProtKB-EC"/>
</dbReference>
<dbReference type="GO" id="GO:0005524">
    <property type="term" value="F:ATP binding"/>
    <property type="evidence" value="ECO:0007669"/>
    <property type="project" value="InterPro"/>
</dbReference>
<accession>A0A9W5YAE7</accession>
<dbReference type="GO" id="GO:0006310">
    <property type="term" value="P:DNA recombination"/>
    <property type="evidence" value="ECO:0007669"/>
    <property type="project" value="InterPro"/>
</dbReference>
<feature type="domain" description="ATP-dependent DNA ligase family profile" evidence="5">
    <location>
        <begin position="113"/>
        <end position="194"/>
    </location>
</feature>